<evidence type="ECO:0000256" key="1">
    <source>
        <dbReference type="ARBA" id="ARBA00009477"/>
    </source>
</evidence>
<dbReference type="Gene3D" id="2.40.30.170">
    <property type="match status" value="1"/>
</dbReference>
<dbReference type="InterPro" id="IPR058792">
    <property type="entry name" value="Beta-barrel_RND_2"/>
</dbReference>
<dbReference type="InterPro" id="IPR058637">
    <property type="entry name" value="YknX-like_C"/>
</dbReference>
<dbReference type="RefSeq" id="WP_074814266.1">
    <property type="nucleotide sequence ID" value="NZ_FOJX01000003.1"/>
</dbReference>
<reference evidence="5 6" key="1">
    <citation type="submission" date="2016-10" db="EMBL/GenBank/DDBJ databases">
        <authorList>
            <person name="de Groot N.N."/>
        </authorList>
    </citation>
    <scope>NUCLEOTIDE SEQUENCE [LARGE SCALE GENOMIC DNA]</scope>
    <source>
        <strain evidence="5 6">L14</strain>
    </source>
</reference>
<evidence type="ECO:0000259" key="3">
    <source>
        <dbReference type="Pfam" id="PF25954"/>
    </source>
</evidence>
<accession>A0A1I0WT89</accession>
<dbReference type="InterPro" id="IPR058625">
    <property type="entry name" value="MdtA-like_BSH"/>
</dbReference>
<dbReference type="Pfam" id="PF25917">
    <property type="entry name" value="BSH_RND"/>
    <property type="match status" value="1"/>
</dbReference>
<dbReference type="NCBIfam" id="TIGR01730">
    <property type="entry name" value="RND_mfp"/>
    <property type="match status" value="1"/>
</dbReference>
<evidence type="ECO:0000259" key="2">
    <source>
        <dbReference type="Pfam" id="PF25917"/>
    </source>
</evidence>
<dbReference type="Pfam" id="PF25989">
    <property type="entry name" value="YknX_C"/>
    <property type="match status" value="1"/>
</dbReference>
<name>A0A1I0WT89_SELRU</name>
<evidence type="ECO:0000259" key="4">
    <source>
        <dbReference type="Pfam" id="PF25989"/>
    </source>
</evidence>
<comment type="similarity">
    <text evidence="1">Belongs to the membrane fusion protein (MFP) (TC 8.A.1) family.</text>
</comment>
<dbReference type="GO" id="GO:0015562">
    <property type="term" value="F:efflux transmembrane transporter activity"/>
    <property type="evidence" value="ECO:0007669"/>
    <property type="project" value="TreeGrafter"/>
</dbReference>
<feature type="domain" description="YknX-like C-terminal permuted SH3-like" evidence="4">
    <location>
        <begin position="294"/>
        <end position="361"/>
    </location>
</feature>
<dbReference type="EMBL" id="FOJX01000003">
    <property type="protein sequence ID" value="SFA91398.1"/>
    <property type="molecule type" value="Genomic_DNA"/>
</dbReference>
<gene>
    <name evidence="5" type="ORF">SAMN05216587_103252</name>
</gene>
<evidence type="ECO:0000313" key="5">
    <source>
        <dbReference type="EMBL" id="SFA91398.1"/>
    </source>
</evidence>
<proteinExistence type="inferred from homology"/>
<dbReference type="Pfam" id="PF25954">
    <property type="entry name" value="Beta-barrel_RND_2"/>
    <property type="match status" value="1"/>
</dbReference>
<dbReference type="AlphaFoldDB" id="A0A1I0WT89"/>
<dbReference type="Gene3D" id="2.40.420.20">
    <property type="match status" value="1"/>
</dbReference>
<organism evidence="5 6">
    <name type="scientific">Selenomonas ruminantium</name>
    <dbReference type="NCBI Taxonomy" id="971"/>
    <lineage>
        <taxon>Bacteria</taxon>
        <taxon>Bacillati</taxon>
        <taxon>Bacillota</taxon>
        <taxon>Negativicutes</taxon>
        <taxon>Selenomonadales</taxon>
        <taxon>Selenomonadaceae</taxon>
        <taxon>Selenomonas</taxon>
    </lineage>
</organism>
<dbReference type="Gene3D" id="2.40.50.100">
    <property type="match status" value="1"/>
</dbReference>
<protein>
    <submittedName>
        <fullName evidence="5">RND family efflux transporter, MFP subunit</fullName>
    </submittedName>
</protein>
<feature type="domain" description="CusB-like beta-barrel" evidence="3">
    <location>
        <begin position="213"/>
        <end position="287"/>
    </location>
</feature>
<dbReference type="PANTHER" id="PTHR30469">
    <property type="entry name" value="MULTIDRUG RESISTANCE PROTEIN MDTA"/>
    <property type="match status" value="1"/>
</dbReference>
<evidence type="ECO:0000313" key="6">
    <source>
        <dbReference type="Proteomes" id="UP000183843"/>
    </source>
</evidence>
<dbReference type="FunFam" id="2.40.30.170:FF:000010">
    <property type="entry name" value="Efflux RND transporter periplasmic adaptor subunit"/>
    <property type="match status" value="1"/>
</dbReference>
<sequence length="366" mass="39673">MEKIKRNKTRITMLGLLAIVLSIMGWRMGGAEDTVSVQQPLAVSTDQVASTLKPATMPLSGTVEGLTSSIISSRFSGQITQVLVEDGQAVSAGQALFVLDTVELRNALRVAQNSVNQMAAKYANDCEDYKRSEALYKTGAYSRQQLDSARTKMLASQADYDSALANCSSAEKQVAEATVVSPVNGVIANKNLTNGQNIVAGNSVMTVEQIDAVHVVIQVEQRDMAYLKMGDAVNVTVDTYPERTFGGVVDVISPVAGKESRMFRVKIRVENPELLLKPGMFVQVQLKLGEPQPVLTVPQKAVLGEKGLQYVFTVEENRAKKVRVKAGDIIGDRIEITEGLREGMVILTDNLDKLKEGNLVQLGAEE</sequence>
<dbReference type="GO" id="GO:1990281">
    <property type="term" value="C:efflux pump complex"/>
    <property type="evidence" value="ECO:0007669"/>
    <property type="project" value="TreeGrafter"/>
</dbReference>
<dbReference type="SUPFAM" id="SSF111369">
    <property type="entry name" value="HlyD-like secretion proteins"/>
    <property type="match status" value="1"/>
</dbReference>
<dbReference type="Gene3D" id="1.10.287.470">
    <property type="entry name" value="Helix hairpin bin"/>
    <property type="match status" value="1"/>
</dbReference>
<feature type="domain" description="Multidrug resistance protein MdtA-like barrel-sandwich hybrid" evidence="2">
    <location>
        <begin position="71"/>
        <end position="205"/>
    </location>
</feature>
<dbReference type="Proteomes" id="UP000183843">
    <property type="component" value="Unassembled WGS sequence"/>
</dbReference>
<dbReference type="PANTHER" id="PTHR30469:SF15">
    <property type="entry name" value="HLYD FAMILY OF SECRETION PROTEINS"/>
    <property type="match status" value="1"/>
</dbReference>
<dbReference type="InterPro" id="IPR006143">
    <property type="entry name" value="RND_pump_MFP"/>
</dbReference>